<organism evidence="2 3">
    <name type="scientific">Candidatus Daviesbacteria bacterium GW2011_GWB1_36_5</name>
    <dbReference type="NCBI Taxonomy" id="1618426"/>
    <lineage>
        <taxon>Bacteria</taxon>
        <taxon>Candidatus Daviesiibacteriota</taxon>
    </lineage>
</organism>
<keyword evidence="1" id="KW-1133">Transmembrane helix</keyword>
<reference evidence="2 3" key="1">
    <citation type="journal article" date="2015" name="Nature">
        <title>rRNA introns, odd ribosomes, and small enigmatic genomes across a large radiation of phyla.</title>
        <authorList>
            <person name="Brown C.T."/>
            <person name="Hug L.A."/>
            <person name="Thomas B.C."/>
            <person name="Sharon I."/>
            <person name="Castelle C.J."/>
            <person name="Singh A."/>
            <person name="Wilkins M.J."/>
            <person name="Williams K.H."/>
            <person name="Banfield J.F."/>
        </authorList>
    </citation>
    <scope>NUCLEOTIDE SEQUENCE [LARGE SCALE GENOMIC DNA]</scope>
</reference>
<keyword evidence="1" id="KW-0472">Membrane</keyword>
<dbReference type="EMBL" id="LBSA01000032">
    <property type="protein sequence ID" value="KKQ08071.1"/>
    <property type="molecule type" value="Genomic_DNA"/>
</dbReference>
<evidence type="ECO:0000313" key="2">
    <source>
        <dbReference type="EMBL" id="KKQ08071.1"/>
    </source>
</evidence>
<keyword evidence="1" id="KW-0812">Transmembrane</keyword>
<dbReference type="Proteomes" id="UP000034492">
    <property type="component" value="Unassembled WGS sequence"/>
</dbReference>
<dbReference type="AlphaFoldDB" id="A0A0G0HW11"/>
<evidence type="ECO:0000313" key="3">
    <source>
        <dbReference type="Proteomes" id="UP000034492"/>
    </source>
</evidence>
<comment type="caution">
    <text evidence="2">The sequence shown here is derived from an EMBL/GenBank/DDBJ whole genome shotgun (WGS) entry which is preliminary data.</text>
</comment>
<accession>A0A0G0HW11</accession>
<name>A0A0G0HW11_9BACT</name>
<protein>
    <submittedName>
        <fullName evidence="2">Uncharacterized protein</fullName>
    </submittedName>
</protein>
<proteinExistence type="predicted"/>
<evidence type="ECO:0000256" key="1">
    <source>
        <dbReference type="SAM" id="Phobius"/>
    </source>
</evidence>
<gene>
    <name evidence="2" type="ORF">US19_C0032G0015</name>
</gene>
<sequence length="81" mass="9263">MNRKEFVILLIITFFVIMLWLIFDIFFRTKTSVELDPALQTLLEPISPDFDTEAINLVRENAQNRPVIIQPTSQASPSASP</sequence>
<feature type="transmembrane region" description="Helical" evidence="1">
    <location>
        <begin position="6"/>
        <end position="27"/>
    </location>
</feature>